<feature type="domain" description="NAD-dependent epimerase/dehydratase" evidence="6">
    <location>
        <begin position="12"/>
        <end position="240"/>
    </location>
</feature>
<evidence type="ECO:0000313" key="8">
    <source>
        <dbReference type="Proteomes" id="UP000504693"/>
    </source>
</evidence>
<feature type="binding site" evidence="5">
    <location>
        <position position="190"/>
    </location>
    <ligand>
        <name>substrate</name>
    </ligand>
</feature>
<dbReference type="RefSeq" id="WP_173213450.1">
    <property type="nucleotide sequence ID" value="NZ_CP053921.1"/>
</dbReference>
<feature type="binding site" evidence="5">
    <location>
        <position position="272"/>
    </location>
    <ligand>
        <name>substrate</name>
    </ligand>
</feature>
<evidence type="ECO:0000313" key="7">
    <source>
        <dbReference type="EMBL" id="QKG70953.1"/>
    </source>
</evidence>
<name>A0A7D3XH15_9SPHN</name>
<feature type="binding site" evidence="5">
    <location>
        <position position="212"/>
    </location>
    <ligand>
        <name>substrate</name>
    </ligand>
</feature>
<dbReference type="Proteomes" id="UP000504693">
    <property type="component" value="Chromosome"/>
</dbReference>
<feature type="site" description="Important for catalytic activity" evidence="5">
    <location>
        <position position="110"/>
    </location>
</feature>
<dbReference type="InterPro" id="IPR001509">
    <property type="entry name" value="Epimerase_deHydtase"/>
</dbReference>
<dbReference type="Gene3D" id="3.40.50.720">
    <property type="entry name" value="NAD(P)-binding Rossmann-like Domain"/>
    <property type="match status" value="1"/>
</dbReference>
<dbReference type="PANTHER" id="PTHR43238">
    <property type="entry name" value="GDP-L-FUCOSE SYNTHASE"/>
    <property type="match status" value="1"/>
</dbReference>
<keyword evidence="4 5" id="KW-0413">Isomerase</keyword>
<comment type="similarity">
    <text evidence="1 5">Belongs to the NAD(P)-dependent epimerase/dehydratase family. Fucose synthase subfamily.</text>
</comment>
<dbReference type="UniPathway" id="UPA00128">
    <property type="reaction ID" value="UER00191"/>
</dbReference>
<dbReference type="InterPro" id="IPR028614">
    <property type="entry name" value="GDP_fucose/colitose_synth"/>
</dbReference>
<accession>A0A7D3XH15</accession>
<comment type="pathway">
    <text evidence="5">Nucleotide-sugar biosynthesis; GDP-L-fucose biosynthesis via de novo pathway; GDP-L-fucose from GDP-alpha-D-mannose: step 2/2.</text>
</comment>
<comment type="function">
    <text evidence="5">Catalyzes the two-step NADP-dependent conversion of GDP-4-dehydro-6-deoxy-D-mannose to GDP-fucose, involving an epimerase and a reductase reaction.</text>
</comment>
<evidence type="ECO:0000256" key="5">
    <source>
        <dbReference type="HAMAP-Rule" id="MF_00956"/>
    </source>
</evidence>
<dbReference type="SUPFAM" id="SSF51735">
    <property type="entry name" value="NAD(P)-binding Rossmann-fold domains"/>
    <property type="match status" value="1"/>
</dbReference>
<dbReference type="PANTHER" id="PTHR43238:SF1">
    <property type="entry name" value="GDP-L-FUCOSE SYNTHASE"/>
    <property type="match status" value="1"/>
</dbReference>
<dbReference type="GO" id="GO:0016853">
    <property type="term" value="F:isomerase activity"/>
    <property type="evidence" value="ECO:0007669"/>
    <property type="project" value="UniProtKB-KW"/>
</dbReference>
<evidence type="ECO:0000256" key="2">
    <source>
        <dbReference type="ARBA" id="ARBA00022857"/>
    </source>
</evidence>
<evidence type="ECO:0000259" key="6">
    <source>
        <dbReference type="Pfam" id="PF01370"/>
    </source>
</evidence>
<reference evidence="7 8" key="1">
    <citation type="submission" date="2020-05" db="EMBL/GenBank/DDBJ databases">
        <title>Erythrobacter mangrovi sp. nov., isolated from rhizosphere soil of mangrove plant (Kandelia candel).</title>
        <authorList>
            <person name="Ye Y.H."/>
        </authorList>
    </citation>
    <scope>NUCLEOTIDE SEQUENCE [LARGE SCALE GENOMIC DNA]</scope>
    <source>
        <strain evidence="7 8">EB310</strain>
    </source>
</reference>
<dbReference type="GO" id="GO:0050577">
    <property type="term" value="F:GDP-L-fucose synthase activity"/>
    <property type="evidence" value="ECO:0007669"/>
    <property type="project" value="UniProtKB-UniRule"/>
</dbReference>
<feature type="binding site" evidence="5">
    <location>
        <begin position="108"/>
        <end position="111"/>
    </location>
    <ligand>
        <name>NADP(+)</name>
        <dbReference type="ChEBI" id="CHEBI:58349"/>
    </ligand>
</feature>
<protein>
    <recommendedName>
        <fullName evidence="5">GDP-L-fucose synthase</fullName>
        <ecNumber evidence="5">1.1.1.271</ecNumber>
    </recommendedName>
    <alternativeName>
        <fullName evidence="5">GDP-4-keto-6-deoxy-D-mannose-3,5-epimerase-4-reductase</fullName>
    </alternativeName>
</protein>
<dbReference type="InterPro" id="IPR036291">
    <property type="entry name" value="NAD(P)-bd_dom_sf"/>
</dbReference>
<dbReference type="EMBL" id="CP053921">
    <property type="protein sequence ID" value="QKG70953.1"/>
    <property type="molecule type" value="Genomic_DNA"/>
</dbReference>
<feature type="site" description="Important for catalytic activity" evidence="5">
    <location>
        <position position="112"/>
    </location>
</feature>
<dbReference type="GO" id="GO:0042351">
    <property type="term" value="P:'de novo' GDP-L-fucose biosynthetic process"/>
    <property type="evidence" value="ECO:0007669"/>
    <property type="project" value="UniProtKB-UniRule"/>
</dbReference>
<dbReference type="KEGG" id="emv:HQR01_05975"/>
<dbReference type="EC" id="1.1.1.271" evidence="5"/>
<evidence type="ECO:0000256" key="1">
    <source>
        <dbReference type="ARBA" id="ARBA00005959"/>
    </source>
</evidence>
<feature type="binding site" evidence="5">
    <location>
        <position position="205"/>
    </location>
    <ligand>
        <name>substrate</name>
    </ligand>
</feature>
<keyword evidence="8" id="KW-1185">Reference proteome</keyword>
<feature type="binding site" evidence="5">
    <location>
        <begin position="166"/>
        <end position="169"/>
    </location>
    <ligand>
        <name>NADP(+)</name>
        <dbReference type="ChEBI" id="CHEBI:58349"/>
    </ligand>
</feature>
<proteinExistence type="inferred from homology"/>
<evidence type="ECO:0000256" key="4">
    <source>
        <dbReference type="ARBA" id="ARBA00023235"/>
    </source>
</evidence>
<dbReference type="Gene3D" id="3.90.25.10">
    <property type="entry name" value="UDP-galactose 4-epimerase, domain 1"/>
    <property type="match status" value="1"/>
</dbReference>
<feature type="binding site" evidence="5">
    <location>
        <position position="143"/>
    </location>
    <ligand>
        <name>NADP(+)</name>
        <dbReference type="ChEBI" id="CHEBI:58349"/>
    </ligand>
</feature>
<gene>
    <name evidence="5" type="primary">fcl</name>
    <name evidence="7" type="ORF">HQR01_05975</name>
</gene>
<feature type="binding site" evidence="5">
    <location>
        <begin position="15"/>
        <end position="21"/>
    </location>
    <ligand>
        <name>NADP(+)</name>
        <dbReference type="ChEBI" id="CHEBI:58349"/>
    </ligand>
</feature>
<evidence type="ECO:0000256" key="3">
    <source>
        <dbReference type="ARBA" id="ARBA00023002"/>
    </source>
</evidence>
<keyword evidence="3 5" id="KW-0560">Oxidoreductase</keyword>
<dbReference type="HAMAP" id="MF_00956">
    <property type="entry name" value="GDP_fucose_synth"/>
    <property type="match status" value="1"/>
</dbReference>
<comment type="catalytic activity">
    <reaction evidence="5">
        <text>GDP-beta-L-fucose + NADP(+) = GDP-4-dehydro-alpha-D-rhamnose + NADPH + H(+)</text>
        <dbReference type="Rhea" id="RHEA:18885"/>
        <dbReference type="ChEBI" id="CHEBI:15378"/>
        <dbReference type="ChEBI" id="CHEBI:57273"/>
        <dbReference type="ChEBI" id="CHEBI:57783"/>
        <dbReference type="ChEBI" id="CHEBI:57964"/>
        <dbReference type="ChEBI" id="CHEBI:58349"/>
        <dbReference type="EC" id="1.1.1.271"/>
    </reaction>
</comment>
<dbReference type="AlphaFoldDB" id="A0A7D3XH15"/>
<sequence length="311" mass="33573">MPRFALEGKTVWVAGHGGMVGQSLLRRLKSEACTIVTAPRSVDLRNQAEVDVWFAQHRPDAVILAAARVGGIMANATRPAEFLHDNLAIATTVIDAAHRHGTGKLLYLGSSCIYPKHAEQPIREAALLTGVLEPTNEAYAIAKIAGLKLAAAYRRQYGCDFISAMPTNLYGPGDNWDPEGSHVVPALIRKAHEAKLAGCATMTVWGSGSPRREFLHVDDLADACVKLLVEYSDEDPVNVGYGEDIAIADLAELIAGIVGFNGRILFDTSMPDGTLRKLLDSSRMKALGWLPRITLEDGLRGAYADFLREGA</sequence>
<feature type="binding site" evidence="5">
    <location>
        <position position="182"/>
    </location>
    <ligand>
        <name>NADP(+)</name>
        <dbReference type="ChEBI" id="CHEBI:58349"/>
    </ligand>
</feature>
<keyword evidence="2 5" id="KW-0521">NADP</keyword>
<organism evidence="7 8">
    <name type="scientific">Erythrobacter mangrovi</name>
    <dbReference type="NCBI Taxonomy" id="2739433"/>
    <lineage>
        <taxon>Bacteria</taxon>
        <taxon>Pseudomonadati</taxon>
        <taxon>Pseudomonadota</taxon>
        <taxon>Alphaproteobacteria</taxon>
        <taxon>Sphingomonadales</taxon>
        <taxon>Erythrobacteraceae</taxon>
        <taxon>Erythrobacter/Porphyrobacter group</taxon>
        <taxon>Erythrobacter</taxon>
    </lineage>
</organism>
<dbReference type="Pfam" id="PF01370">
    <property type="entry name" value="Epimerase"/>
    <property type="match status" value="1"/>
</dbReference>
<dbReference type="GO" id="GO:0070401">
    <property type="term" value="F:NADP+ binding"/>
    <property type="evidence" value="ECO:0007669"/>
    <property type="project" value="UniProtKB-UniRule"/>
</dbReference>
<dbReference type="CDD" id="cd05239">
    <property type="entry name" value="GDP_FS_SDR_e"/>
    <property type="match status" value="1"/>
</dbReference>
<feature type="active site" description="Proton donor/acceptor" evidence="5">
    <location>
        <position position="139"/>
    </location>
</feature>
<keyword evidence="5" id="KW-0511">Multifunctional enzyme</keyword>